<dbReference type="Pfam" id="PF00672">
    <property type="entry name" value="HAMP"/>
    <property type="match status" value="1"/>
</dbReference>
<evidence type="ECO:0000313" key="15">
    <source>
        <dbReference type="EMBL" id="CED57061.1"/>
    </source>
</evidence>
<dbReference type="SUPFAM" id="SSF103190">
    <property type="entry name" value="Sensory domain-like"/>
    <property type="match status" value="1"/>
</dbReference>
<dbReference type="InterPro" id="IPR003660">
    <property type="entry name" value="HAMP_dom"/>
</dbReference>
<evidence type="ECO:0000256" key="1">
    <source>
        <dbReference type="ARBA" id="ARBA00004429"/>
    </source>
</evidence>
<keyword evidence="7 11" id="KW-0472">Membrane</keyword>
<evidence type="ECO:0000259" key="14">
    <source>
        <dbReference type="PROSITE" id="PS50885"/>
    </source>
</evidence>
<dbReference type="PATRIC" id="fig|80852.17.peg.3176"/>
<dbReference type="CDD" id="cd06225">
    <property type="entry name" value="HAMP"/>
    <property type="match status" value="1"/>
</dbReference>
<dbReference type="AlphaFoldDB" id="A0A090I6G1"/>
<keyword evidence="8 10" id="KW-0807">Transducer</keyword>
<dbReference type="FunFam" id="1.10.287.950:FF:000001">
    <property type="entry name" value="Methyl-accepting chemotaxis sensory transducer"/>
    <property type="match status" value="1"/>
</dbReference>
<dbReference type="InterPro" id="IPR029151">
    <property type="entry name" value="Sensor-like_sf"/>
</dbReference>
<gene>
    <name evidence="15" type="ORF">AWOD_II_0416</name>
</gene>
<dbReference type="PRINTS" id="PR00260">
    <property type="entry name" value="CHEMTRNSDUCR"/>
</dbReference>
<sequence>MKWLINLSIRKKLLISLLLAATIPVAIVTTFIVNTLNTQALDEFVDTSTREMRQVDNAMGLYFDALEDNVRMMATLPSVHKANEIITSYVNSPAKRMSPRENNAIEKEIFDDFDRIGQSHSNYSYVYMGTIEGGYIQWPAGSNPANYDPRQRPWFQKAQSSKGQVQLTDAYYWAADDAVIISTVLSTSSTLGRDSTVVAADVSLKGLTNLVKDIKLGESGYLMLVENTGNILVDSKYPDNNFKKINTLNSSYQKLAATQSGLVEIEIDGQVFEANVYVSDRLGWKFIGLISKTEVMSQTQSVITTILLIVSALIVFLIFGAMHFANVISKPLVNVADSLNEIATGEGDLTKTLHVRSQDETGKLSQYFNEFLSSIRTLVVQISDAGKEMQVSSERAISVSQDMSDVAERQNQAVEMVSTAFNEMVATANEVSHSCSVAATSAEDGQNLVTEGQERINNAVQSVVRLSDIMQDSAKSIVELEQDSQGITDILNAIRGIAEQTNLLALNAAIEAARAGEQGRGFAVVADEVRALAKRTSDSTEEINELLQRLVQRTQGVSEKMSDSLHASQQTVEITEAVSENFVGISRAVTNIHDMNTQIATAAEEQHQVAEDINRHIQQIHNDAAMVDDVSQRAKENSIKMGTVAGELSLLVSQFRT</sequence>
<dbReference type="KEGG" id="awd:AWOD_II_0416"/>
<evidence type="ECO:0000256" key="2">
    <source>
        <dbReference type="ARBA" id="ARBA00022475"/>
    </source>
</evidence>
<evidence type="ECO:0000256" key="10">
    <source>
        <dbReference type="PROSITE-ProRule" id="PRU00284"/>
    </source>
</evidence>
<dbReference type="SUPFAM" id="SSF58104">
    <property type="entry name" value="Methyl-accepting chemotaxis protein (MCP) signaling domain"/>
    <property type="match status" value="1"/>
</dbReference>
<dbReference type="PROSITE" id="PS50192">
    <property type="entry name" value="T_SNARE"/>
    <property type="match status" value="1"/>
</dbReference>
<comment type="subcellular location">
    <subcellularLocation>
        <location evidence="1">Cell inner membrane</location>
        <topology evidence="1">Multi-pass membrane protein</topology>
    </subcellularLocation>
</comment>
<protein>
    <submittedName>
        <fullName evidence="15">Methyl-accepting chemotaxis protein</fullName>
    </submittedName>
</protein>
<dbReference type="GO" id="GO:0005886">
    <property type="term" value="C:plasma membrane"/>
    <property type="evidence" value="ECO:0007669"/>
    <property type="project" value="UniProtKB-SubCell"/>
</dbReference>
<keyword evidence="6 11" id="KW-1133">Transmembrane helix</keyword>
<evidence type="ECO:0000256" key="11">
    <source>
        <dbReference type="SAM" id="Phobius"/>
    </source>
</evidence>
<dbReference type="PANTHER" id="PTHR32089:SF112">
    <property type="entry name" value="LYSOZYME-LIKE PROTEIN-RELATED"/>
    <property type="match status" value="1"/>
</dbReference>
<dbReference type="SMART" id="SM00304">
    <property type="entry name" value="HAMP"/>
    <property type="match status" value="1"/>
</dbReference>
<evidence type="ECO:0000256" key="3">
    <source>
        <dbReference type="ARBA" id="ARBA00022500"/>
    </source>
</evidence>
<evidence type="ECO:0000313" key="16">
    <source>
        <dbReference type="Proteomes" id="UP000032427"/>
    </source>
</evidence>
<keyword evidence="3" id="KW-0145">Chemotaxis</keyword>
<proteinExistence type="inferred from homology"/>
<dbReference type="GeneID" id="28542665"/>
<keyword evidence="5 11" id="KW-0812">Transmembrane</keyword>
<dbReference type="InterPro" id="IPR000727">
    <property type="entry name" value="T_SNARE_dom"/>
</dbReference>
<name>A0A090I6G1_9GAMM</name>
<accession>A0A090I6G1</accession>
<dbReference type="SMART" id="SM00283">
    <property type="entry name" value="MA"/>
    <property type="match status" value="1"/>
</dbReference>
<dbReference type="PANTHER" id="PTHR32089">
    <property type="entry name" value="METHYL-ACCEPTING CHEMOTAXIS PROTEIN MCPB"/>
    <property type="match status" value="1"/>
</dbReference>
<evidence type="ECO:0000259" key="12">
    <source>
        <dbReference type="PROSITE" id="PS50111"/>
    </source>
</evidence>
<dbReference type="PROSITE" id="PS50885">
    <property type="entry name" value="HAMP"/>
    <property type="match status" value="1"/>
</dbReference>
<dbReference type="Gene3D" id="3.30.450.20">
    <property type="entry name" value="PAS domain"/>
    <property type="match status" value="2"/>
</dbReference>
<dbReference type="GO" id="GO:0007165">
    <property type="term" value="P:signal transduction"/>
    <property type="evidence" value="ECO:0007669"/>
    <property type="project" value="UniProtKB-KW"/>
</dbReference>
<evidence type="ECO:0000256" key="8">
    <source>
        <dbReference type="ARBA" id="ARBA00023224"/>
    </source>
</evidence>
<dbReference type="PROSITE" id="PS50111">
    <property type="entry name" value="CHEMOTAXIS_TRANSDUC_2"/>
    <property type="match status" value="1"/>
</dbReference>
<dbReference type="OrthoDB" id="9781845at2"/>
<dbReference type="CDD" id="cd11386">
    <property type="entry name" value="MCP_signal"/>
    <property type="match status" value="1"/>
</dbReference>
<comment type="similarity">
    <text evidence="9">Belongs to the methyl-accepting chemotaxis (MCP) protein family.</text>
</comment>
<dbReference type="STRING" id="80852.AWOD_II_0416"/>
<dbReference type="InterPro" id="IPR004089">
    <property type="entry name" value="MCPsignal_dom"/>
</dbReference>
<dbReference type="Pfam" id="PF02743">
    <property type="entry name" value="dCache_1"/>
    <property type="match status" value="1"/>
</dbReference>
<keyword evidence="2" id="KW-1003">Cell membrane</keyword>
<evidence type="ECO:0000259" key="13">
    <source>
        <dbReference type="PROSITE" id="PS50192"/>
    </source>
</evidence>
<evidence type="ECO:0000256" key="6">
    <source>
        <dbReference type="ARBA" id="ARBA00022989"/>
    </source>
</evidence>
<dbReference type="HOGENOM" id="CLU_000445_107_19_6"/>
<dbReference type="GO" id="GO:0004888">
    <property type="term" value="F:transmembrane signaling receptor activity"/>
    <property type="evidence" value="ECO:0007669"/>
    <property type="project" value="InterPro"/>
</dbReference>
<feature type="domain" description="HAMP" evidence="14">
    <location>
        <begin position="326"/>
        <end position="380"/>
    </location>
</feature>
<keyword evidence="4" id="KW-0997">Cell inner membrane</keyword>
<dbReference type="CDD" id="cd12912">
    <property type="entry name" value="PDC2_MCP_like"/>
    <property type="match status" value="1"/>
</dbReference>
<dbReference type="Proteomes" id="UP000032427">
    <property type="component" value="Chromosome 2"/>
</dbReference>
<evidence type="ECO:0000256" key="9">
    <source>
        <dbReference type="ARBA" id="ARBA00029447"/>
    </source>
</evidence>
<dbReference type="Pfam" id="PF00015">
    <property type="entry name" value="MCPsignal"/>
    <property type="match status" value="1"/>
</dbReference>
<feature type="domain" description="Methyl-accepting transducer" evidence="12">
    <location>
        <begin position="385"/>
        <end position="621"/>
    </location>
</feature>
<feature type="transmembrane region" description="Helical" evidence="11">
    <location>
        <begin position="302"/>
        <end position="322"/>
    </location>
</feature>
<keyword evidence="16" id="KW-1185">Reference proteome</keyword>
<evidence type="ECO:0000256" key="5">
    <source>
        <dbReference type="ARBA" id="ARBA00022692"/>
    </source>
</evidence>
<dbReference type="InterPro" id="IPR004090">
    <property type="entry name" value="Chemotax_Me-accpt_rcpt"/>
</dbReference>
<dbReference type="Gene3D" id="1.10.287.950">
    <property type="entry name" value="Methyl-accepting chemotaxis protein"/>
    <property type="match status" value="1"/>
</dbReference>
<reference evidence="16" key="1">
    <citation type="submission" date="2014-09" db="EMBL/GenBank/DDBJ databases">
        <authorList>
            <person name="Hjerde E."/>
        </authorList>
    </citation>
    <scope>NUCLEOTIDE SEQUENCE [LARGE SCALE GENOMIC DNA]</scope>
    <source>
        <strain evidence="16">06/09/139</strain>
    </source>
</reference>
<dbReference type="InterPro" id="IPR033479">
    <property type="entry name" value="dCache_1"/>
</dbReference>
<dbReference type="EMBL" id="LN554847">
    <property type="protein sequence ID" value="CED57061.1"/>
    <property type="molecule type" value="Genomic_DNA"/>
</dbReference>
<feature type="domain" description="T-SNARE coiled-coil homology" evidence="13">
    <location>
        <begin position="572"/>
        <end position="634"/>
    </location>
</feature>
<organism evidence="15 16">
    <name type="scientific">Aliivibrio wodanis</name>
    <dbReference type="NCBI Taxonomy" id="80852"/>
    <lineage>
        <taxon>Bacteria</taxon>
        <taxon>Pseudomonadati</taxon>
        <taxon>Pseudomonadota</taxon>
        <taxon>Gammaproteobacteria</taxon>
        <taxon>Vibrionales</taxon>
        <taxon>Vibrionaceae</taxon>
        <taxon>Aliivibrio</taxon>
    </lineage>
</organism>
<evidence type="ECO:0000256" key="7">
    <source>
        <dbReference type="ARBA" id="ARBA00023136"/>
    </source>
</evidence>
<dbReference type="GO" id="GO:0006935">
    <property type="term" value="P:chemotaxis"/>
    <property type="evidence" value="ECO:0007669"/>
    <property type="project" value="UniProtKB-KW"/>
</dbReference>
<evidence type="ECO:0000256" key="4">
    <source>
        <dbReference type="ARBA" id="ARBA00022519"/>
    </source>
</evidence>